<evidence type="ECO:0000256" key="1">
    <source>
        <dbReference type="SAM" id="MobiDB-lite"/>
    </source>
</evidence>
<protein>
    <submittedName>
        <fullName evidence="2">Uncharacterized protein</fullName>
    </submittedName>
</protein>
<dbReference type="AlphaFoldDB" id="M2W472"/>
<dbReference type="KEGG" id="gsl:Gasu_22170"/>
<evidence type="ECO:0000313" key="2">
    <source>
        <dbReference type="EMBL" id="EME30546.1"/>
    </source>
</evidence>
<dbReference type="EMBL" id="KB454499">
    <property type="protein sequence ID" value="EME30546.1"/>
    <property type="molecule type" value="Genomic_DNA"/>
</dbReference>
<dbReference type="RefSeq" id="XP_005707066.1">
    <property type="nucleotide sequence ID" value="XM_005707009.1"/>
</dbReference>
<dbReference type="Gramene" id="EME30546">
    <property type="protein sequence ID" value="EME30546"/>
    <property type="gene ID" value="Gasu_22170"/>
</dbReference>
<reference evidence="3" key="1">
    <citation type="journal article" date="2013" name="Science">
        <title>Gene transfer from bacteria and archaea facilitated evolution of an extremophilic eukaryote.</title>
        <authorList>
            <person name="Schonknecht G."/>
            <person name="Chen W.H."/>
            <person name="Ternes C.M."/>
            <person name="Barbier G.G."/>
            <person name="Shrestha R.P."/>
            <person name="Stanke M."/>
            <person name="Brautigam A."/>
            <person name="Baker B.J."/>
            <person name="Banfield J.F."/>
            <person name="Garavito R.M."/>
            <person name="Carr K."/>
            <person name="Wilkerson C."/>
            <person name="Rensing S.A."/>
            <person name="Gagneul D."/>
            <person name="Dickenson N.E."/>
            <person name="Oesterhelt C."/>
            <person name="Lercher M.J."/>
            <person name="Weber A.P."/>
        </authorList>
    </citation>
    <scope>NUCLEOTIDE SEQUENCE [LARGE SCALE GENOMIC DNA]</scope>
    <source>
        <strain evidence="3">074W</strain>
    </source>
</reference>
<dbReference type="OrthoDB" id="8435at2759"/>
<dbReference type="Proteomes" id="UP000030680">
    <property type="component" value="Unassembled WGS sequence"/>
</dbReference>
<keyword evidence="3" id="KW-1185">Reference proteome</keyword>
<proteinExistence type="predicted"/>
<accession>M2W472</accession>
<gene>
    <name evidence="2" type="ORF">Gasu_22170</name>
</gene>
<evidence type="ECO:0000313" key="3">
    <source>
        <dbReference type="Proteomes" id="UP000030680"/>
    </source>
</evidence>
<feature type="compositionally biased region" description="Polar residues" evidence="1">
    <location>
        <begin position="196"/>
        <end position="253"/>
    </location>
</feature>
<name>M2W472_GALSU</name>
<sequence length="275" mass="30781">MPMATKQLQHVSPSPALRKLCEANDENEPTEQIKQEVIQELVETWEFGRAVNVNYTLDKAAVAGAAVNEKAVVEYLQARAQALCDMGLLDEQGMHAILQGRLQKRDSAYEDIENAVNAHWPPKKRNTTSKEMEPVANALPQPSIGDITNKMNPPKSYKDRRATIMALGDAFSQAYDNIIYQGKQSKLPKSVKKHLTSTQSKTKETPSATGHRNLQSTVNGNDDLRQSNYLHINDSNPNDLLQPHQNVSCPSSRTPRENRQPQLNTIENRQCCVLQ</sequence>
<organism evidence="2 3">
    <name type="scientific">Galdieria sulphuraria</name>
    <name type="common">Red alga</name>
    <dbReference type="NCBI Taxonomy" id="130081"/>
    <lineage>
        <taxon>Eukaryota</taxon>
        <taxon>Rhodophyta</taxon>
        <taxon>Bangiophyceae</taxon>
        <taxon>Galdieriales</taxon>
        <taxon>Galdieriaceae</taxon>
        <taxon>Galdieria</taxon>
    </lineage>
</organism>
<feature type="region of interest" description="Disordered" evidence="1">
    <location>
        <begin position="185"/>
        <end position="263"/>
    </location>
</feature>
<dbReference type="GeneID" id="17089269"/>